<evidence type="ECO:0000313" key="1">
    <source>
        <dbReference type="EMBL" id="KKN41435.1"/>
    </source>
</evidence>
<organism evidence="1">
    <name type="scientific">marine sediment metagenome</name>
    <dbReference type="NCBI Taxonomy" id="412755"/>
    <lineage>
        <taxon>unclassified sequences</taxon>
        <taxon>metagenomes</taxon>
        <taxon>ecological metagenomes</taxon>
    </lineage>
</organism>
<comment type="caution">
    <text evidence="1">The sequence shown here is derived from an EMBL/GenBank/DDBJ whole genome shotgun (WGS) entry which is preliminary data.</text>
</comment>
<proteinExistence type="predicted"/>
<gene>
    <name evidence="1" type="ORF">LCGC14_0723060</name>
</gene>
<accession>A0A0F9QBS7</accession>
<name>A0A0F9QBS7_9ZZZZ</name>
<sequence>MDEPTSLLALGLALALAVERVVTAWINRRNGKPVPRSGERGSTSNGIKAQQLAIDRNAEDIRALTTRIEEMGRLLARLDERSQRE</sequence>
<dbReference type="EMBL" id="LAZR01001646">
    <property type="protein sequence ID" value="KKN41435.1"/>
    <property type="molecule type" value="Genomic_DNA"/>
</dbReference>
<reference evidence="1" key="1">
    <citation type="journal article" date="2015" name="Nature">
        <title>Complex archaea that bridge the gap between prokaryotes and eukaryotes.</title>
        <authorList>
            <person name="Spang A."/>
            <person name="Saw J.H."/>
            <person name="Jorgensen S.L."/>
            <person name="Zaremba-Niedzwiedzka K."/>
            <person name="Martijn J."/>
            <person name="Lind A.E."/>
            <person name="van Eijk R."/>
            <person name="Schleper C."/>
            <person name="Guy L."/>
            <person name="Ettema T.J."/>
        </authorList>
    </citation>
    <scope>NUCLEOTIDE SEQUENCE</scope>
</reference>
<dbReference type="AlphaFoldDB" id="A0A0F9QBS7"/>
<protein>
    <submittedName>
        <fullName evidence="1">Uncharacterized protein</fullName>
    </submittedName>
</protein>